<evidence type="ECO:0000259" key="2">
    <source>
        <dbReference type="PROSITE" id="PS51462"/>
    </source>
</evidence>
<sequence>MKELTLLNPENVSEEEIKTYGTREAARAVVLDKENNIALLHATKTDYYKLPGGGLDDDTDKVVALKRECREEIGCDVEVVGEIGLMNEWRRFFNLHQISYCYFAKVVGEKGIPDFTESEVAEGFEVVWLPYNEALDILKRSKAEQIAAKEYMVPRDIAILEAARDALF</sequence>
<protein>
    <submittedName>
        <fullName evidence="3">ADP-ribose pyrophosphatase</fullName>
    </submittedName>
</protein>
<feature type="domain" description="Nudix hydrolase" evidence="2">
    <location>
        <begin position="21"/>
        <end position="152"/>
    </location>
</feature>
<dbReference type="Proteomes" id="UP000231143">
    <property type="component" value="Unassembled WGS sequence"/>
</dbReference>
<dbReference type="GO" id="GO:0006754">
    <property type="term" value="P:ATP biosynthetic process"/>
    <property type="evidence" value="ECO:0007669"/>
    <property type="project" value="TreeGrafter"/>
</dbReference>
<dbReference type="Gene3D" id="3.90.79.10">
    <property type="entry name" value="Nucleoside Triphosphate Pyrophosphohydrolase"/>
    <property type="match status" value="1"/>
</dbReference>
<keyword evidence="1" id="KW-0378">Hydrolase</keyword>
<dbReference type="InterPro" id="IPR051325">
    <property type="entry name" value="Nudix_hydrolase_domain"/>
</dbReference>
<dbReference type="AlphaFoldDB" id="A0A2H0DYS5"/>
<dbReference type="InterPro" id="IPR000086">
    <property type="entry name" value="NUDIX_hydrolase_dom"/>
</dbReference>
<dbReference type="PANTHER" id="PTHR21340:SF0">
    <property type="entry name" value="BIS(5'-NUCLEOSYL)-TETRAPHOSPHATASE [ASYMMETRICAL]"/>
    <property type="match status" value="1"/>
</dbReference>
<comment type="caution">
    <text evidence="3">The sequence shown here is derived from an EMBL/GenBank/DDBJ whole genome shotgun (WGS) entry which is preliminary data.</text>
</comment>
<dbReference type="GO" id="GO:0006167">
    <property type="term" value="P:AMP biosynthetic process"/>
    <property type="evidence" value="ECO:0007669"/>
    <property type="project" value="TreeGrafter"/>
</dbReference>
<dbReference type="PROSITE" id="PS51462">
    <property type="entry name" value="NUDIX"/>
    <property type="match status" value="1"/>
</dbReference>
<gene>
    <name evidence="3" type="ORF">COW81_02450</name>
</gene>
<reference evidence="3 4" key="1">
    <citation type="submission" date="2017-09" db="EMBL/GenBank/DDBJ databases">
        <title>Depth-based differentiation of microbial function through sediment-hosted aquifers and enrichment of novel symbionts in the deep terrestrial subsurface.</title>
        <authorList>
            <person name="Probst A.J."/>
            <person name="Ladd B."/>
            <person name="Jarett J.K."/>
            <person name="Geller-Mcgrath D.E."/>
            <person name="Sieber C.M."/>
            <person name="Emerson J.B."/>
            <person name="Anantharaman K."/>
            <person name="Thomas B.C."/>
            <person name="Malmstrom R."/>
            <person name="Stieglmeier M."/>
            <person name="Klingl A."/>
            <person name="Woyke T."/>
            <person name="Ryan C.M."/>
            <person name="Banfield J.F."/>
        </authorList>
    </citation>
    <scope>NUCLEOTIDE SEQUENCE [LARGE SCALE GENOMIC DNA]</scope>
    <source>
        <strain evidence="3">CG22_combo_CG10-13_8_21_14_all_36_13</strain>
    </source>
</reference>
<dbReference type="GO" id="GO:0004081">
    <property type="term" value="F:bis(5'-nucleosyl)-tetraphosphatase (asymmetrical) activity"/>
    <property type="evidence" value="ECO:0007669"/>
    <property type="project" value="TreeGrafter"/>
</dbReference>
<evidence type="ECO:0000313" key="4">
    <source>
        <dbReference type="Proteomes" id="UP000231143"/>
    </source>
</evidence>
<dbReference type="InterPro" id="IPR015797">
    <property type="entry name" value="NUDIX_hydrolase-like_dom_sf"/>
</dbReference>
<dbReference type="PANTHER" id="PTHR21340">
    <property type="entry name" value="DIADENOSINE 5,5-P1,P4-TETRAPHOSPHATE PYROPHOSPHOHYDROLASE MUTT"/>
    <property type="match status" value="1"/>
</dbReference>
<organism evidence="3 4">
    <name type="scientific">Candidatus Campbellbacteria bacterium CG22_combo_CG10-13_8_21_14_all_36_13</name>
    <dbReference type="NCBI Taxonomy" id="1974529"/>
    <lineage>
        <taxon>Bacteria</taxon>
        <taxon>Candidatus Campbelliibacteriota</taxon>
    </lineage>
</organism>
<evidence type="ECO:0000313" key="3">
    <source>
        <dbReference type="EMBL" id="PIP87018.1"/>
    </source>
</evidence>
<dbReference type="SUPFAM" id="SSF55811">
    <property type="entry name" value="Nudix"/>
    <property type="match status" value="1"/>
</dbReference>
<dbReference type="Pfam" id="PF00293">
    <property type="entry name" value="NUDIX"/>
    <property type="match status" value="1"/>
</dbReference>
<proteinExistence type="predicted"/>
<evidence type="ECO:0000256" key="1">
    <source>
        <dbReference type="ARBA" id="ARBA00022801"/>
    </source>
</evidence>
<dbReference type="EMBL" id="PCTT01000032">
    <property type="protein sequence ID" value="PIP87018.1"/>
    <property type="molecule type" value="Genomic_DNA"/>
</dbReference>
<name>A0A2H0DYS5_9BACT</name>
<accession>A0A2H0DYS5</accession>